<dbReference type="SUPFAM" id="SSF47090">
    <property type="entry name" value="PGBD-like"/>
    <property type="match status" value="1"/>
</dbReference>
<dbReference type="AlphaFoldDB" id="A0A193LHK7"/>
<dbReference type="Pfam" id="PF13406">
    <property type="entry name" value="SLT_2"/>
    <property type="match status" value="1"/>
</dbReference>
<keyword evidence="1" id="KW-0732">Signal</keyword>
<evidence type="ECO:0000313" key="4">
    <source>
        <dbReference type="EMBL" id="ANO51874.1"/>
    </source>
</evidence>
<proteinExistence type="predicted"/>
<feature type="chain" id="PRO_5008260227" evidence="1">
    <location>
        <begin position="20"/>
        <end position="400"/>
    </location>
</feature>
<dbReference type="InterPro" id="IPR023346">
    <property type="entry name" value="Lysozyme-like_dom_sf"/>
</dbReference>
<dbReference type="EMBL" id="CP016268">
    <property type="protein sequence ID" value="ANO51874.1"/>
    <property type="molecule type" value="Genomic_DNA"/>
</dbReference>
<dbReference type="GO" id="GO:0009253">
    <property type="term" value="P:peptidoglycan catabolic process"/>
    <property type="evidence" value="ECO:0007669"/>
    <property type="project" value="TreeGrafter"/>
</dbReference>
<dbReference type="CDD" id="cd13399">
    <property type="entry name" value="Slt35-like"/>
    <property type="match status" value="1"/>
</dbReference>
<dbReference type="Proteomes" id="UP000092695">
    <property type="component" value="Chromosome"/>
</dbReference>
<dbReference type="NCBIfam" id="TIGR02283">
    <property type="entry name" value="MltB_2"/>
    <property type="match status" value="1"/>
</dbReference>
<dbReference type="Gene3D" id="1.10.8.350">
    <property type="entry name" value="Bacterial muramidase"/>
    <property type="match status" value="1"/>
</dbReference>
<feature type="domain" description="Transglycosylase SLT" evidence="3">
    <location>
        <begin position="26"/>
        <end position="317"/>
    </location>
</feature>
<evidence type="ECO:0000256" key="1">
    <source>
        <dbReference type="SAM" id="SignalP"/>
    </source>
</evidence>
<organism evidence="4 5">
    <name type="scientific">Woeseia oceani</name>
    <dbReference type="NCBI Taxonomy" id="1548547"/>
    <lineage>
        <taxon>Bacteria</taxon>
        <taxon>Pseudomonadati</taxon>
        <taxon>Pseudomonadota</taxon>
        <taxon>Gammaproteobacteria</taxon>
        <taxon>Woeseiales</taxon>
        <taxon>Woeseiaceae</taxon>
        <taxon>Woeseia</taxon>
    </lineage>
</organism>
<dbReference type="InterPro" id="IPR043426">
    <property type="entry name" value="MltB-like"/>
</dbReference>
<dbReference type="InterPro" id="IPR036366">
    <property type="entry name" value="PGBDSf"/>
</dbReference>
<dbReference type="KEGG" id="woc:BA177_12285"/>
<dbReference type="PANTHER" id="PTHR30163">
    <property type="entry name" value="MEMBRANE-BOUND LYTIC MUREIN TRANSGLYCOSYLASE B"/>
    <property type="match status" value="1"/>
</dbReference>
<dbReference type="SUPFAM" id="SSF53955">
    <property type="entry name" value="Lysozyme-like"/>
    <property type="match status" value="1"/>
</dbReference>
<dbReference type="RefSeq" id="WP_068616608.1">
    <property type="nucleotide sequence ID" value="NZ_CP016268.1"/>
</dbReference>
<dbReference type="STRING" id="1548547.BA177_12285"/>
<dbReference type="InterPro" id="IPR002477">
    <property type="entry name" value="Peptidoglycan-bd-like"/>
</dbReference>
<feature type="signal peptide" evidence="1">
    <location>
        <begin position="1"/>
        <end position="19"/>
    </location>
</feature>
<gene>
    <name evidence="4" type="ORF">BA177_12285</name>
</gene>
<feature type="domain" description="Peptidoglycan binding-like" evidence="2">
    <location>
        <begin position="339"/>
        <end position="392"/>
    </location>
</feature>
<keyword evidence="5" id="KW-1185">Reference proteome</keyword>
<dbReference type="PANTHER" id="PTHR30163:SF8">
    <property type="entry name" value="LYTIC MUREIN TRANSGLYCOSYLASE"/>
    <property type="match status" value="1"/>
</dbReference>
<sequence>MPRPTATLIVLLLTTPALAQVTDPEFAACIADLKTQARAEGIGEPVVNQVLDQVRKVERVIELDRQQPEFTRTFADYYGRRVTEDRVRQGRALLAEHRDLLLKVQDTYGVPAQYLLAFWGLETNFGSYVGSMPVPDSLATLACDERRSGFFTAELMAALRIIEKGNIQHADMLGSWAGAMGNFQFLPSVYLRHAIDADGDGRRDLWNSLPDAVTSAGRFLADLGWERGYRWGREAKLPDDFDYALTGRQQRRPLADWVTMGVTDAHGRALAPLDVPTAVIVPSGGEGPAFLTYPNFDIIMRWNRSELYALAVGRLADRIAGAGELTRAPADAELKLTFEDVRALQTSLNLLGYLDDEPDGLFGPNTRRALSAFQKERDLRADGFPSEEALRAVRSASESL</sequence>
<accession>A0A193LHK7</accession>
<dbReference type="InterPro" id="IPR036365">
    <property type="entry name" value="PGBD-like_sf"/>
</dbReference>
<evidence type="ECO:0000259" key="2">
    <source>
        <dbReference type="Pfam" id="PF01471"/>
    </source>
</evidence>
<reference evidence="4 5" key="1">
    <citation type="submission" date="2016-06" db="EMBL/GenBank/DDBJ databases">
        <title>Complete genome sequence of a deep-branching marine Gamma Proteobacterium Woeseia oceani type strain XK5.</title>
        <authorList>
            <person name="Mu D."/>
            <person name="Du Z."/>
        </authorList>
    </citation>
    <scope>NUCLEOTIDE SEQUENCE [LARGE SCALE GENOMIC DNA]</scope>
    <source>
        <strain evidence="4 5">XK5</strain>
    </source>
</reference>
<dbReference type="InterPro" id="IPR011970">
    <property type="entry name" value="MltB_2"/>
</dbReference>
<dbReference type="Pfam" id="PF01471">
    <property type="entry name" value="PG_binding_1"/>
    <property type="match status" value="1"/>
</dbReference>
<evidence type="ECO:0000313" key="5">
    <source>
        <dbReference type="Proteomes" id="UP000092695"/>
    </source>
</evidence>
<dbReference type="Gene3D" id="1.10.101.10">
    <property type="entry name" value="PGBD-like superfamily/PGBD"/>
    <property type="match status" value="1"/>
</dbReference>
<dbReference type="Gene3D" id="1.10.530.10">
    <property type="match status" value="1"/>
</dbReference>
<protein>
    <submittedName>
        <fullName evidence="4">Lytic transglycosylase</fullName>
    </submittedName>
</protein>
<dbReference type="OrthoDB" id="9772911at2"/>
<evidence type="ECO:0000259" key="3">
    <source>
        <dbReference type="Pfam" id="PF13406"/>
    </source>
</evidence>
<dbReference type="InterPro" id="IPR031304">
    <property type="entry name" value="SLT_2"/>
</dbReference>
<dbReference type="GO" id="GO:0008933">
    <property type="term" value="F:peptidoglycan lytic transglycosylase activity"/>
    <property type="evidence" value="ECO:0007669"/>
    <property type="project" value="TreeGrafter"/>
</dbReference>
<name>A0A193LHK7_9GAMM</name>